<organism evidence="2">
    <name type="scientific">hydrothermal vent metagenome</name>
    <dbReference type="NCBI Taxonomy" id="652676"/>
    <lineage>
        <taxon>unclassified sequences</taxon>
        <taxon>metagenomes</taxon>
        <taxon>ecological metagenomes</taxon>
    </lineage>
</organism>
<keyword evidence="1" id="KW-1133">Transmembrane helix</keyword>
<dbReference type="PANTHER" id="PTHR37691">
    <property type="entry name" value="BLR3518 PROTEIN"/>
    <property type="match status" value="1"/>
</dbReference>
<dbReference type="Gene3D" id="3.40.1260.10">
    <property type="entry name" value="DsrEFH-like"/>
    <property type="match status" value="1"/>
</dbReference>
<protein>
    <submittedName>
        <fullName evidence="2">Uncharacterized protein</fullName>
    </submittedName>
</protein>
<dbReference type="EMBL" id="UOFR01000025">
    <property type="protein sequence ID" value="VAW94149.1"/>
    <property type="molecule type" value="Genomic_DNA"/>
</dbReference>
<reference evidence="2" key="1">
    <citation type="submission" date="2018-06" db="EMBL/GenBank/DDBJ databases">
        <authorList>
            <person name="Zhirakovskaya E."/>
        </authorList>
    </citation>
    <scope>NUCLEOTIDE SEQUENCE</scope>
</reference>
<accession>A0A3B1A7G1</accession>
<sequence>MKDKIFSYSDEHLNAYLDNELAGEERTRLIEELRDNDQLRQRVCKLEQVRNMVSIAYHDLPEPQNNIESKSRRFPSYASVAASIFVVLGLLVGWFGHTAYQQNYKSLVQMADNVLTNNPAGSVKPWKVLLHVTSDDPYRLNVLLNETENILREYQNKHQKVAIQILANGKGLNLLRDDKSPYAKRIAKLQTDYDNLVFMACAKAIARVQQRTGKSVPLLPDTRIAPSAVGEVLKRQREGWTYIKI</sequence>
<dbReference type="SUPFAM" id="SSF75169">
    <property type="entry name" value="DsrEFH-like"/>
    <property type="match status" value="1"/>
</dbReference>
<name>A0A3B1A7G1_9ZZZZ</name>
<feature type="transmembrane region" description="Helical" evidence="1">
    <location>
        <begin position="77"/>
        <end position="96"/>
    </location>
</feature>
<evidence type="ECO:0000313" key="2">
    <source>
        <dbReference type="EMBL" id="VAW94149.1"/>
    </source>
</evidence>
<dbReference type="InterPro" id="IPR027396">
    <property type="entry name" value="DsrEFH-like"/>
</dbReference>
<dbReference type="PANTHER" id="PTHR37691:SF1">
    <property type="entry name" value="BLR3518 PROTEIN"/>
    <property type="match status" value="1"/>
</dbReference>
<keyword evidence="1" id="KW-0472">Membrane</keyword>
<gene>
    <name evidence="2" type="ORF">MNBD_GAMMA21-2038</name>
</gene>
<proteinExistence type="predicted"/>
<evidence type="ECO:0000256" key="1">
    <source>
        <dbReference type="SAM" id="Phobius"/>
    </source>
</evidence>
<keyword evidence="1" id="KW-0812">Transmembrane</keyword>
<dbReference type="AlphaFoldDB" id="A0A3B1A7G1"/>